<proteinExistence type="inferred from homology"/>
<feature type="signal peptide" evidence="3">
    <location>
        <begin position="1"/>
        <end position="19"/>
    </location>
</feature>
<dbReference type="InterPro" id="IPR033645">
    <property type="entry name" value="VirB9/CagX/TrbG_C"/>
</dbReference>
<evidence type="ECO:0008006" key="6">
    <source>
        <dbReference type="Google" id="ProtNLM"/>
    </source>
</evidence>
<protein>
    <recommendedName>
        <fullName evidence="6">P-type conjugative transfer protein VirB9</fullName>
    </recommendedName>
</protein>
<organism evidence="4 5">
    <name type="scientific">Rhodovulum sulfidophilum</name>
    <name type="common">Rhodobacter sulfidophilus</name>
    <dbReference type="NCBI Taxonomy" id="35806"/>
    <lineage>
        <taxon>Bacteria</taxon>
        <taxon>Pseudomonadati</taxon>
        <taxon>Pseudomonadota</taxon>
        <taxon>Alphaproteobacteria</taxon>
        <taxon>Rhodobacterales</taxon>
        <taxon>Paracoccaceae</taxon>
        <taxon>Rhodovulum</taxon>
    </lineage>
</organism>
<keyword evidence="2 3" id="KW-0732">Signal</keyword>
<dbReference type="CDD" id="cd06911">
    <property type="entry name" value="VirB9_CagX_TrbG"/>
    <property type="match status" value="1"/>
</dbReference>
<dbReference type="AlphaFoldDB" id="A0A2W5MY33"/>
<sequence>MRIVSRTVLGLAASPLALAALLVLAPCPGFAETGPRAIGADPRIKQYTYSATTVYRLDVAMKIITSIEFAPGESIDSVLMGDSESWEVIRLQSGNVLAVKPLIAGARTNMTVYTGQRSYTFELRAVSARAGSSSLNYRIGFRYPEQDRAKAARRQALAARPRDPNYYVAGRKTAFRPVSVYDDGRTTTFIFAEDAPRPAIFRVDAQGRESIVNVRETGTTSVVTGVSERWTLRIGDEELCVAHARVLETVPGGGRPVTPRSALAPGAANASVARGLPK</sequence>
<evidence type="ECO:0000313" key="4">
    <source>
        <dbReference type="EMBL" id="PZQ46086.1"/>
    </source>
</evidence>
<evidence type="ECO:0000313" key="5">
    <source>
        <dbReference type="Proteomes" id="UP000249185"/>
    </source>
</evidence>
<reference evidence="4 5" key="1">
    <citation type="submission" date="2017-08" db="EMBL/GenBank/DDBJ databases">
        <title>Infants hospitalized years apart are colonized by the same room-sourced microbial strains.</title>
        <authorList>
            <person name="Brooks B."/>
            <person name="Olm M.R."/>
            <person name="Firek B.A."/>
            <person name="Baker R."/>
            <person name="Thomas B.C."/>
            <person name="Morowitz M.J."/>
            <person name="Banfield J.F."/>
        </authorList>
    </citation>
    <scope>NUCLEOTIDE SEQUENCE [LARGE SCALE GENOMIC DNA]</scope>
    <source>
        <strain evidence="4">S2_005_002_R2_34</strain>
    </source>
</reference>
<evidence type="ECO:0000256" key="2">
    <source>
        <dbReference type="ARBA" id="ARBA00022729"/>
    </source>
</evidence>
<name>A0A2W5MY33_RHOSU</name>
<dbReference type="Proteomes" id="UP000249185">
    <property type="component" value="Unassembled WGS sequence"/>
</dbReference>
<accession>A0A2W5MY33</accession>
<comment type="similarity">
    <text evidence="1">Belongs to the TrbG/VirB9 family.</text>
</comment>
<dbReference type="InterPro" id="IPR010258">
    <property type="entry name" value="Conjugal_tfr_TrbG/VirB9/CagX"/>
</dbReference>
<feature type="chain" id="PRO_5015956832" description="P-type conjugative transfer protein VirB9" evidence="3">
    <location>
        <begin position="20"/>
        <end position="278"/>
    </location>
</feature>
<gene>
    <name evidence="4" type="ORF">DI556_21250</name>
</gene>
<dbReference type="Gene3D" id="2.60.40.2500">
    <property type="match status" value="1"/>
</dbReference>
<evidence type="ECO:0000256" key="3">
    <source>
        <dbReference type="SAM" id="SignalP"/>
    </source>
</evidence>
<dbReference type="EMBL" id="QFPW01000031">
    <property type="protein sequence ID" value="PZQ46086.1"/>
    <property type="molecule type" value="Genomic_DNA"/>
</dbReference>
<evidence type="ECO:0000256" key="1">
    <source>
        <dbReference type="ARBA" id="ARBA00006135"/>
    </source>
</evidence>
<dbReference type="InterPro" id="IPR038161">
    <property type="entry name" value="VirB9/CagX/TrbG_C_sf"/>
</dbReference>
<comment type="caution">
    <text evidence="4">The sequence shown here is derived from an EMBL/GenBank/DDBJ whole genome shotgun (WGS) entry which is preliminary data.</text>
</comment>
<dbReference type="Pfam" id="PF03524">
    <property type="entry name" value="CagX"/>
    <property type="match status" value="1"/>
</dbReference>